<dbReference type="InterPro" id="IPR002347">
    <property type="entry name" value="SDR_fam"/>
</dbReference>
<dbReference type="PRINTS" id="PR00081">
    <property type="entry name" value="GDHRDH"/>
</dbReference>
<comment type="similarity">
    <text evidence="1 3">Belongs to the short-chain dehydrogenases/reductases (SDR) family.</text>
</comment>
<dbReference type="CDD" id="cd05374">
    <property type="entry name" value="17beta-HSD-like_SDR_c"/>
    <property type="match status" value="1"/>
</dbReference>
<dbReference type="RefSeq" id="WP_212531338.1">
    <property type="nucleotide sequence ID" value="NZ_JAGSOG010000166.1"/>
</dbReference>
<organism evidence="5 6">
    <name type="scientific">Actinospica durhamensis</name>
    <dbReference type="NCBI Taxonomy" id="1508375"/>
    <lineage>
        <taxon>Bacteria</taxon>
        <taxon>Bacillati</taxon>
        <taxon>Actinomycetota</taxon>
        <taxon>Actinomycetes</taxon>
        <taxon>Catenulisporales</taxon>
        <taxon>Actinospicaceae</taxon>
        <taxon>Actinospica</taxon>
    </lineage>
</organism>
<evidence type="ECO:0000256" key="1">
    <source>
        <dbReference type="ARBA" id="ARBA00006484"/>
    </source>
</evidence>
<evidence type="ECO:0000256" key="2">
    <source>
        <dbReference type="ARBA" id="ARBA00023002"/>
    </source>
</evidence>
<keyword evidence="2" id="KW-0560">Oxidoreductase</keyword>
<evidence type="ECO:0000259" key="4">
    <source>
        <dbReference type="SMART" id="SM00822"/>
    </source>
</evidence>
<dbReference type="InterPro" id="IPR036291">
    <property type="entry name" value="NAD(P)-bd_dom_sf"/>
</dbReference>
<dbReference type="GO" id="GO:0016491">
    <property type="term" value="F:oxidoreductase activity"/>
    <property type="evidence" value="ECO:0007669"/>
    <property type="project" value="UniProtKB-KW"/>
</dbReference>
<dbReference type="PANTHER" id="PTHR43976">
    <property type="entry name" value="SHORT CHAIN DEHYDROGENASE"/>
    <property type="match status" value="1"/>
</dbReference>
<dbReference type="PANTHER" id="PTHR43976:SF16">
    <property type="entry name" value="SHORT-CHAIN DEHYDROGENASE_REDUCTASE FAMILY PROTEIN"/>
    <property type="match status" value="1"/>
</dbReference>
<reference evidence="5" key="1">
    <citation type="submission" date="2021-04" db="EMBL/GenBank/DDBJ databases">
        <title>Genome based classification of Actinospica acidithermotolerans sp. nov., an actinobacterium isolated from an Indonesian hot spring.</title>
        <authorList>
            <person name="Kusuma A.B."/>
            <person name="Putra K.E."/>
            <person name="Nafisah S."/>
            <person name="Loh J."/>
            <person name="Nouioui I."/>
            <person name="Goodfellow M."/>
        </authorList>
    </citation>
    <scope>NUCLEOTIDE SEQUENCE</scope>
    <source>
        <strain evidence="5">CSCA 57</strain>
    </source>
</reference>
<dbReference type="Gene3D" id="3.40.50.720">
    <property type="entry name" value="NAD(P)-binding Rossmann-like Domain"/>
    <property type="match status" value="1"/>
</dbReference>
<feature type="domain" description="Ketoreductase" evidence="4">
    <location>
        <begin position="21"/>
        <end position="207"/>
    </location>
</feature>
<proteinExistence type="inferred from homology"/>
<dbReference type="AlphaFoldDB" id="A0A941ET84"/>
<protein>
    <submittedName>
        <fullName evidence="5">SDR family NAD(P)-dependent oxidoreductase</fullName>
    </submittedName>
</protein>
<dbReference type="EMBL" id="JAGSOG010000166">
    <property type="protein sequence ID" value="MBR7836866.1"/>
    <property type="molecule type" value="Genomic_DNA"/>
</dbReference>
<name>A0A941ET84_9ACTN</name>
<dbReference type="InterPro" id="IPR057326">
    <property type="entry name" value="KR_dom"/>
</dbReference>
<dbReference type="Pfam" id="PF00106">
    <property type="entry name" value="adh_short"/>
    <property type="match status" value="1"/>
</dbReference>
<evidence type="ECO:0000256" key="3">
    <source>
        <dbReference type="RuleBase" id="RU000363"/>
    </source>
</evidence>
<dbReference type="Proteomes" id="UP000675781">
    <property type="component" value="Unassembled WGS sequence"/>
</dbReference>
<sequence length="308" mass="32611">MQPTAQTQPKTDTPTSAAEPLTWFVTGSSRGLGRALVRAALAAGDRVAATARRPEQLADLAEEFGERILPLALDITDPAGARTALAAARDRFGRIDVLVNNAGYANAAPIETADDADVRAQFETNFWGVYHVTKAAIPLLREQKGGLVIQISSMGGRVGGSPGIASYQAAKFAIDGFSRVLRAETAPFGVRVLVVEPSGFRTDWAGASMSVGEVPEAYAETVGAMNTRVRGNAGSMAGDPERAAQILVEMARRADIPEHLPLGVTAAEGSIALDRRLLAQDSKWREVSRSADFTEAFPVPFPPDVVEA</sequence>
<dbReference type="SMART" id="SM00822">
    <property type="entry name" value="PKS_KR"/>
    <property type="match status" value="1"/>
</dbReference>
<dbReference type="PRINTS" id="PR00080">
    <property type="entry name" value="SDRFAMILY"/>
</dbReference>
<accession>A0A941ET84</accession>
<keyword evidence="6" id="KW-1185">Reference proteome</keyword>
<dbReference type="SUPFAM" id="SSF51735">
    <property type="entry name" value="NAD(P)-binding Rossmann-fold domains"/>
    <property type="match status" value="1"/>
</dbReference>
<dbReference type="InterPro" id="IPR051911">
    <property type="entry name" value="SDR_oxidoreductase"/>
</dbReference>
<evidence type="ECO:0000313" key="6">
    <source>
        <dbReference type="Proteomes" id="UP000675781"/>
    </source>
</evidence>
<evidence type="ECO:0000313" key="5">
    <source>
        <dbReference type="EMBL" id="MBR7836866.1"/>
    </source>
</evidence>
<gene>
    <name evidence="5" type="ORF">KDL01_26545</name>
</gene>
<comment type="caution">
    <text evidence="5">The sequence shown here is derived from an EMBL/GenBank/DDBJ whole genome shotgun (WGS) entry which is preliminary data.</text>
</comment>